<dbReference type="SMART" id="SM00962">
    <property type="entry name" value="SRP54"/>
    <property type="match status" value="1"/>
</dbReference>
<dbReference type="InterPro" id="IPR022941">
    <property type="entry name" value="SRP54"/>
</dbReference>
<dbReference type="Pfam" id="PF00448">
    <property type="entry name" value="SRP54"/>
    <property type="match status" value="1"/>
</dbReference>
<dbReference type="InterPro" id="IPR027417">
    <property type="entry name" value="P-loop_NTPase"/>
</dbReference>
<feature type="domain" description="SRP54-type proteins GTP-binding" evidence="11">
    <location>
        <begin position="271"/>
        <end position="284"/>
    </location>
</feature>
<dbReference type="SUPFAM" id="SSF47364">
    <property type="entry name" value="Domain of the SRP/SRP receptor G-proteins"/>
    <property type="match status" value="1"/>
</dbReference>
<dbReference type="Gene3D" id="1.10.260.30">
    <property type="entry name" value="Signal recognition particle, SRP54 subunit, M-domain"/>
    <property type="match status" value="1"/>
</dbReference>
<dbReference type="GO" id="GO:0030942">
    <property type="term" value="F:endoplasmic reticulum signal peptide binding"/>
    <property type="evidence" value="ECO:0000318"/>
    <property type="project" value="GO_Central"/>
</dbReference>
<dbReference type="EMBL" id="AACB03000005">
    <property type="protein sequence ID" value="KAE8301843.1"/>
    <property type="molecule type" value="Genomic_DNA"/>
</dbReference>
<dbReference type="GO" id="GO:0006616">
    <property type="term" value="P:SRP-dependent cotranslational protein targeting to membrane, translocation"/>
    <property type="evidence" value="ECO:0000318"/>
    <property type="project" value="GO_Central"/>
</dbReference>
<dbReference type="FunCoup" id="A8B6W3">
    <property type="interactions" value="204"/>
</dbReference>
<proteinExistence type="inferred from homology"/>
<evidence type="ECO:0000256" key="2">
    <source>
        <dbReference type="ARBA" id="ARBA00022490"/>
    </source>
</evidence>
<evidence type="ECO:0000256" key="10">
    <source>
        <dbReference type="ARBA" id="ARBA00048157"/>
    </source>
</evidence>
<evidence type="ECO:0000256" key="8">
    <source>
        <dbReference type="ARBA" id="ARBA00023274"/>
    </source>
</evidence>
<dbReference type="RefSeq" id="XP_001709071.1">
    <property type="nucleotide sequence ID" value="XM_001709019.1"/>
</dbReference>
<name>A8B6W3_GIAIC</name>
<evidence type="ECO:0000256" key="4">
    <source>
        <dbReference type="ARBA" id="ARBA00022801"/>
    </source>
</evidence>
<keyword evidence="13" id="KW-1185">Reference proteome</keyword>
<dbReference type="OMA" id="GMTGQDA"/>
<evidence type="ECO:0000256" key="1">
    <source>
        <dbReference type="ARBA" id="ARBA00005450"/>
    </source>
</evidence>
<dbReference type="Proteomes" id="UP000001548">
    <property type="component" value="Unassembled WGS sequence"/>
</dbReference>
<dbReference type="InterPro" id="IPR003593">
    <property type="entry name" value="AAA+_ATPase"/>
</dbReference>
<dbReference type="Gene3D" id="1.20.120.140">
    <property type="entry name" value="Signal recognition particle SRP54, nucleotide-binding domain"/>
    <property type="match status" value="1"/>
</dbReference>
<dbReference type="CDD" id="cd17875">
    <property type="entry name" value="SRP54_G"/>
    <property type="match status" value="1"/>
</dbReference>
<dbReference type="SUPFAM" id="SSF52540">
    <property type="entry name" value="P-loop containing nucleoside triphosphate hydrolases"/>
    <property type="match status" value="1"/>
</dbReference>
<dbReference type="SUPFAM" id="SSF47446">
    <property type="entry name" value="Signal peptide-binding domain"/>
    <property type="match status" value="1"/>
</dbReference>
<dbReference type="SMART" id="SM00382">
    <property type="entry name" value="AAA"/>
    <property type="match status" value="1"/>
</dbReference>
<dbReference type="HOGENOM" id="CLU_009301_6_1_1"/>
<evidence type="ECO:0000313" key="13">
    <source>
        <dbReference type="Proteomes" id="UP000001548"/>
    </source>
</evidence>
<dbReference type="PANTHER" id="PTHR11564">
    <property type="entry name" value="SIGNAL RECOGNITION PARTICLE 54K PROTEIN SRP54"/>
    <property type="match status" value="1"/>
</dbReference>
<dbReference type="InterPro" id="IPR004125">
    <property type="entry name" value="Signal_recog_particle_SRP54_M"/>
</dbReference>
<dbReference type="EC" id="3.6.5.4" evidence="9"/>
<keyword evidence="8" id="KW-0687">Ribonucleoprotein</keyword>
<evidence type="ECO:0000256" key="6">
    <source>
        <dbReference type="ARBA" id="ARBA00023134"/>
    </source>
</evidence>
<dbReference type="GO" id="GO:0003924">
    <property type="term" value="F:GTPase activity"/>
    <property type="evidence" value="ECO:0007669"/>
    <property type="project" value="InterPro"/>
</dbReference>
<keyword evidence="6" id="KW-0342">GTP-binding</keyword>
<reference evidence="12 13" key="1">
    <citation type="journal article" date="2007" name="Science">
        <title>Genomic minimalism in the early diverging intestinal parasite Giardia lamblia.</title>
        <authorList>
            <person name="Morrison H.G."/>
            <person name="McArthur A.G."/>
            <person name="Gillin F.D."/>
            <person name="Aley S.B."/>
            <person name="Adam R.D."/>
            <person name="Olsen G.J."/>
            <person name="Best A.A."/>
            <person name="Cande W.Z."/>
            <person name="Chen F."/>
            <person name="Cipriano M.J."/>
            <person name="Davids B.J."/>
            <person name="Dawson S.C."/>
            <person name="Elmendorf H.G."/>
            <person name="Hehl A.B."/>
            <person name="Holder M.E."/>
            <person name="Huse S.M."/>
            <person name="Kim U.U."/>
            <person name="Lasek-Nesselquist E."/>
            <person name="Manning G."/>
            <person name="Nigam A."/>
            <person name="Nixon J.E."/>
            <person name="Palm D."/>
            <person name="Passamaneck N.E."/>
            <person name="Prabhu A."/>
            <person name="Reich C.I."/>
            <person name="Reiner D.S."/>
            <person name="Samuelson J."/>
            <person name="Svard S.G."/>
            <person name="Sogin M.L."/>
        </authorList>
    </citation>
    <scope>NUCLEOTIDE SEQUENCE [LARGE SCALE GENOMIC DNA]</scope>
    <source>
        <strain evidence="12 13">WB C6</strain>
    </source>
</reference>
<keyword evidence="7" id="KW-0733">Signal recognition particle</keyword>
<dbReference type="KEGG" id="gla:GL50803_0015156"/>
<dbReference type="GO" id="GO:0005525">
    <property type="term" value="F:GTP binding"/>
    <property type="evidence" value="ECO:0007669"/>
    <property type="project" value="UniProtKB-KW"/>
</dbReference>
<dbReference type="AlphaFoldDB" id="A8B6W3"/>
<dbReference type="GeneID" id="5701989"/>
<dbReference type="Pfam" id="PF02978">
    <property type="entry name" value="SRP_SPB"/>
    <property type="match status" value="1"/>
</dbReference>
<keyword evidence="2" id="KW-0963">Cytoplasm</keyword>
<evidence type="ECO:0000313" key="12">
    <source>
        <dbReference type="EMBL" id="KAE8301843.1"/>
    </source>
</evidence>
<dbReference type="FunFam" id="3.40.50.300:FF:000022">
    <property type="entry name" value="Signal recognition particle 54 kDa subunit"/>
    <property type="match status" value="1"/>
</dbReference>
<sequence>MVLNELGSNVLNVITKFAKTRLTTNEAVNALVDEFIGVLEAADVPARTLEPMRKSMTTKILSDPAIMEGRANTHQVVQRIVVQELVSMLSPERPPFRPVRNRANVIMFVGLQGAGKTTTCVKFGAYYKRKGWRVGLVCCDTFRTGAFDQLKQNCTAVKLPFYGSYSEKDPVQIAQDGVKHFVSLNFELIILDTSGRHRQEEALFTEMKLIDSAVQPHDHVFVLDSSIGQAAYEQADAFSNAVEIGSVILTKLDGHSRGGGALAAVSATKAPIVFLGTGEKIEDLEFFDPSRFVSVMLGYGDIVGLHEAMQGGNIDHKAHIQTVVRMLHNHFSFRDFKEQLKNLNKMGPLQKIASMVPGFSQMAASGDIDMDSEVKHLQIFNTIMDSMAAKELDSNTELLKKEGEDKFRSRVRRIAIGSGHTIEEVLEFFDKATEFSEIFGKMGRKMKSPAALQELFSSMKMNPQMMQQMMNGLGSLQNMSEMADIAKSMGMKMPGNLSMQQIQQMATGMGNMSAGQLKKLQQIQKAKMSK</sequence>
<keyword evidence="4" id="KW-0378">Hydrolase</keyword>
<comment type="catalytic activity">
    <reaction evidence="10">
        <text>GTP + H2O = GDP + phosphate + H(+)</text>
        <dbReference type="Rhea" id="RHEA:19669"/>
        <dbReference type="ChEBI" id="CHEBI:15377"/>
        <dbReference type="ChEBI" id="CHEBI:15378"/>
        <dbReference type="ChEBI" id="CHEBI:37565"/>
        <dbReference type="ChEBI" id="CHEBI:43474"/>
        <dbReference type="ChEBI" id="CHEBI:58189"/>
        <dbReference type="EC" id="3.6.5.4"/>
    </reaction>
    <physiologicalReaction direction="left-to-right" evidence="10">
        <dbReference type="Rhea" id="RHEA:19670"/>
    </physiologicalReaction>
</comment>
<evidence type="ECO:0000256" key="7">
    <source>
        <dbReference type="ARBA" id="ARBA00023135"/>
    </source>
</evidence>
<dbReference type="InterPro" id="IPR036891">
    <property type="entry name" value="Signal_recog_part_SRP54_M_sf"/>
</dbReference>
<evidence type="ECO:0000256" key="3">
    <source>
        <dbReference type="ARBA" id="ARBA00022741"/>
    </source>
</evidence>
<dbReference type="InterPro" id="IPR042101">
    <property type="entry name" value="SRP54_N_sf"/>
</dbReference>
<gene>
    <name evidence="12" type="ORF">GL50803_0015156</name>
</gene>
<dbReference type="GO" id="GO:0005786">
    <property type="term" value="C:signal recognition particle, endoplasmic reticulum targeting"/>
    <property type="evidence" value="ECO:0000318"/>
    <property type="project" value="GO_Central"/>
</dbReference>
<comment type="similarity">
    <text evidence="1">Belongs to the GTP-binding SRP family. SRP54 subfamily.</text>
</comment>
<organism evidence="12 13">
    <name type="scientific">Giardia intestinalis (strain ATCC 50803 / WB clone C6)</name>
    <name type="common">Giardia lamblia</name>
    <dbReference type="NCBI Taxonomy" id="184922"/>
    <lineage>
        <taxon>Eukaryota</taxon>
        <taxon>Metamonada</taxon>
        <taxon>Diplomonadida</taxon>
        <taxon>Hexamitidae</taxon>
        <taxon>Giardiinae</taxon>
        <taxon>Giardia</taxon>
    </lineage>
</organism>
<comment type="caution">
    <text evidence="12">The sequence shown here is derived from an EMBL/GenBank/DDBJ whole genome shotgun (WGS) entry which is preliminary data.</text>
</comment>
<evidence type="ECO:0000256" key="9">
    <source>
        <dbReference type="ARBA" id="ARBA00035672"/>
    </source>
</evidence>
<keyword evidence="5" id="KW-0694">RNA-binding</keyword>
<dbReference type="VEuPathDB" id="GiardiaDB:GL50803_15156"/>
<accession>A8B6W3</accession>
<dbReference type="InterPro" id="IPR036225">
    <property type="entry name" value="SRP/SRP_N"/>
</dbReference>
<evidence type="ECO:0000259" key="11">
    <source>
        <dbReference type="PROSITE" id="PS00300"/>
    </source>
</evidence>
<dbReference type="STRING" id="184922.A8B6W3"/>
<protein>
    <recommendedName>
        <fullName evidence="9">signal-recognition-particle GTPase</fullName>
        <ecNumber evidence="9">3.6.5.4</ecNumber>
    </recommendedName>
</protein>
<dbReference type="GO" id="GO:0005829">
    <property type="term" value="C:cytosol"/>
    <property type="evidence" value="ECO:0000318"/>
    <property type="project" value="GO_Central"/>
</dbReference>
<evidence type="ECO:0000256" key="5">
    <source>
        <dbReference type="ARBA" id="ARBA00022884"/>
    </source>
</evidence>
<keyword evidence="3" id="KW-0547">Nucleotide-binding</keyword>
<dbReference type="PROSITE" id="PS00300">
    <property type="entry name" value="SRP54"/>
    <property type="match status" value="1"/>
</dbReference>
<dbReference type="GO" id="GO:0008312">
    <property type="term" value="F:7S RNA binding"/>
    <property type="evidence" value="ECO:0000318"/>
    <property type="project" value="GO_Central"/>
</dbReference>
<dbReference type="PANTHER" id="PTHR11564:SF5">
    <property type="entry name" value="SIGNAL RECOGNITION PARTICLE SUBUNIT SRP54"/>
    <property type="match status" value="1"/>
</dbReference>
<dbReference type="Gene3D" id="3.40.50.300">
    <property type="entry name" value="P-loop containing nucleotide triphosphate hydrolases"/>
    <property type="match status" value="1"/>
</dbReference>
<dbReference type="InterPro" id="IPR000897">
    <property type="entry name" value="SRP54_GTPase_dom"/>
</dbReference>